<proteinExistence type="predicted"/>
<dbReference type="PANTHER" id="PTHR32114:SF2">
    <property type="entry name" value="ABC TRANSPORTER ABCH.3"/>
    <property type="match status" value="1"/>
</dbReference>
<dbReference type="AlphaFoldDB" id="B9M469"/>
<dbReference type="GO" id="GO:0016887">
    <property type="term" value="F:ATP hydrolysis activity"/>
    <property type="evidence" value="ECO:0007669"/>
    <property type="project" value="InterPro"/>
</dbReference>
<keyword evidence="4" id="KW-0378">Hydrolase</keyword>
<feature type="compositionally biased region" description="Basic and acidic residues" evidence="2">
    <location>
        <begin position="657"/>
        <end position="669"/>
    </location>
</feature>
<gene>
    <name evidence="4" type="primary">sbcC</name>
    <name evidence="4" type="ordered locus">Geob_3181</name>
</gene>
<dbReference type="PANTHER" id="PTHR32114">
    <property type="entry name" value="ABC TRANSPORTER ABCH.3"/>
    <property type="match status" value="1"/>
</dbReference>
<dbReference type="SUPFAM" id="SSF52540">
    <property type="entry name" value="P-loop containing nucleoside triphosphate hydrolases"/>
    <property type="match status" value="2"/>
</dbReference>
<accession>B9M469</accession>
<dbReference type="EMBL" id="CP001390">
    <property type="protein sequence ID" value="ACM21524.1"/>
    <property type="molecule type" value="Genomic_DNA"/>
</dbReference>
<keyword evidence="1" id="KW-0175">Coiled coil</keyword>
<dbReference type="OrthoDB" id="9795626at2"/>
<dbReference type="STRING" id="316067.Geob_3181"/>
<dbReference type="Pfam" id="PF13476">
    <property type="entry name" value="AAA_23"/>
    <property type="match status" value="1"/>
</dbReference>
<dbReference type="Proteomes" id="UP000007721">
    <property type="component" value="Chromosome"/>
</dbReference>
<dbReference type="InterPro" id="IPR027417">
    <property type="entry name" value="P-loop_NTPase"/>
</dbReference>
<evidence type="ECO:0000256" key="1">
    <source>
        <dbReference type="SAM" id="Coils"/>
    </source>
</evidence>
<feature type="domain" description="Rad50/SbcC-type AAA" evidence="3">
    <location>
        <begin position="5"/>
        <end position="267"/>
    </location>
</feature>
<feature type="coiled-coil region" evidence="1">
    <location>
        <begin position="530"/>
        <end position="562"/>
    </location>
</feature>
<name>B9M469_GEODF</name>
<keyword evidence="4" id="KW-0540">Nuclease</keyword>
<dbReference type="GO" id="GO:0004527">
    <property type="term" value="F:exonuclease activity"/>
    <property type="evidence" value="ECO:0007669"/>
    <property type="project" value="UniProtKB-KW"/>
</dbReference>
<evidence type="ECO:0000256" key="2">
    <source>
        <dbReference type="SAM" id="MobiDB-lite"/>
    </source>
</evidence>
<feature type="coiled-coil region" evidence="1">
    <location>
        <begin position="301"/>
        <end position="331"/>
    </location>
</feature>
<feature type="coiled-coil region" evidence="1">
    <location>
        <begin position="734"/>
        <end position="832"/>
    </location>
</feature>
<dbReference type="GO" id="GO:0006302">
    <property type="term" value="P:double-strand break repair"/>
    <property type="evidence" value="ECO:0007669"/>
    <property type="project" value="InterPro"/>
</dbReference>
<sequence length="992" mass="111071">MQILSIHLKNIKSHRDSEIHFSPGINVLSGPNGIGKSTIFEAIGYAMFGVDARDFVSNVDRFLTIGAKRGEIAVVFTADDGETYRVSRTVGTPANWRLAKETGGGFEIEDHANIEETEARIKELLGLAAGRSLAEQFKLVIGPFQNEFLGPFVLKQQSKRKEAFDEILGIDSWRKTFDGTKELGTIIKAKIGTLEAEIAGKEERVAVLPERQKELAGLNEEQASKIAELESTTAALALVNGHLQKMEEQKNGLEALRSELAQVLQSITSGNEHITNQKALVEQAISAARAAEEARPGKERFETAEKQLAELREREKAKLALEKEIAELGNRQASALQAADHEEKEAVAQEKALKEGIAVLDKQEEVLKQASSALLEKEKMQQEAIDRQREVEAGFRELSLHQVPSISPYLKVTLEKLNEIDNLVHQKNALLLAEKDWKEKAATLDHLRKEREAAQAEKAKLEGTRVGIIEGEQKLAEGLCPFFQEQCGNLGGKASLEVFGTKKRQLDALIEGHARTIATMDKKIAEAEAAGKEMEKFRLLRNEIANLEKERLERDKERIEHVKLLDVTSVIATFEHWMDSHGVEQCRKEGERLIAAEFTGPPNEQLAALKHWEQGCHDLVEMVGLILGKMQTALDEPMTAIKAEKARMDAASEEMERRRLEFSETEKRITGRRQAAATHRETATAADKEKQGQLAAFAQYAHVEASITENENVKKLTQPDHERFLQAEPLALDLPKRQETLAKYVKRLEDLEKDKTAKQAKLGELEGAYSAEAHAETMKNKEALQTGEAALRESLNNLSQNLKRITAEIAELERIQGEIKSKQSEVQALKKKEELVKFLRNKVFKNVSAQLSERFREEISLRADSIYRTIAEADEELYWGDNYQIVLRDMSDGAIRERSDDQLSGGQVMSAVVALRLALLQTIGARVAFFDEPTSNLDASRRSNLAQAFRAIDHGKEEVTEHWYDQLFLISHDVSFTEITDQVIDLSEDKGN</sequence>
<dbReference type="HOGENOM" id="CLU_004785_0_2_7"/>
<organism evidence="4 5">
    <name type="scientific">Geotalea daltonii (strain DSM 22248 / JCM 15807 / FRC-32)</name>
    <name type="common">Geobacter daltonii</name>
    <dbReference type="NCBI Taxonomy" id="316067"/>
    <lineage>
        <taxon>Bacteria</taxon>
        <taxon>Pseudomonadati</taxon>
        <taxon>Thermodesulfobacteriota</taxon>
        <taxon>Desulfuromonadia</taxon>
        <taxon>Geobacterales</taxon>
        <taxon>Geobacteraceae</taxon>
        <taxon>Geotalea</taxon>
    </lineage>
</organism>
<evidence type="ECO:0000313" key="4">
    <source>
        <dbReference type="EMBL" id="ACM21524.1"/>
    </source>
</evidence>
<dbReference type="InterPro" id="IPR038729">
    <property type="entry name" value="Rad50/SbcC_AAA"/>
</dbReference>
<evidence type="ECO:0000259" key="3">
    <source>
        <dbReference type="Pfam" id="PF13476"/>
    </source>
</evidence>
<dbReference type="RefSeq" id="WP_012648252.1">
    <property type="nucleotide sequence ID" value="NC_011979.1"/>
</dbReference>
<dbReference type="Gene3D" id="3.40.50.300">
    <property type="entry name" value="P-loop containing nucleotide triphosphate hydrolases"/>
    <property type="match status" value="2"/>
</dbReference>
<feature type="region of interest" description="Disordered" evidence="2">
    <location>
        <begin position="657"/>
        <end position="676"/>
    </location>
</feature>
<reference evidence="4 5" key="1">
    <citation type="submission" date="2009-01" db="EMBL/GenBank/DDBJ databases">
        <title>Complete sequence of Geobacter sp. FRC-32.</title>
        <authorList>
            <consortium name="US DOE Joint Genome Institute"/>
            <person name="Lucas S."/>
            <person name="Copeland A."/>
            <person name="Lapidus A."/>
            <person name="Glavina del Rio T."/>
            <person name="Dalin E."/>
            <person name="Tice H."/>
            <person name="Bruce D."/>
            <person name="Goodwin L."/>
            <person name="Pitluck S."/>
            <person name="Saunders E."/>
            <person name="Brettin T."/>
            <person name="Detter J.C."/>
            <person name="Han C."/>
            <person name="Larimer F."/>
            <person name="Land M."/>
            <person name="Hauser L."/>
            <person name="Kyrpides N."/>
            <person name="Ovchinnikova G."/>
            <person name="Kostka J."/>
            <person name="Richardson P."/>
        </authorList>
    </citation>
    <scope>NUCLEOTIDE SEQUENCE [LARGE SCALE GENOMIC DNA]</scope>
    <source>
        <strain evidence="5">DSM 22248 / JCM 15807 / FRC-32</strain>
    </source>
</reference>
<dbReference type="KEGG" id="geo:Geob_3181"/>
<dbReference type="eggNOG" id="COG0419">
    <property type="taxonomic scope" value="Bacteria"/>
</dbReference>
<keyword evidence="5" id="KW-1185">Reference proteome</keyword>
<feature type="coiled-coil region" evidence="1">
    <location>
        <begin position="239"/>
        <end position="266"/>
    </location>
</feature>
<keyword evidence="4" id="KW-0269">Exonuclease</keyword>
<evidence type="ECO:0000313" key="5">
    <source>
        <dbReference type="Proteomes" id="UP000007721"/>
    </source>
</evidence>
<protein>
    <submittedName>
        <fullName evidence="4">DNA repair exonuclease SbcCD, C subunit, putative</fullName>
    </submittedName>
</protein>